<dbReference type="Proteomes" id="UP001440612">
    <property type="component" value="Chromosome"/>
</dbReference>
<dbReference type="EMBL" id="CP150951">
    <property type="protein sequence ID" value="XFO63068.1"/>
    <property type="molecule type" value="Genomic_DNA"/>
</dbReference>
<sequence>MEKVQSFAPLVATALCIALAGVIWLPLNSETRAETGSVQQSDAASTEDPSLGVLQNGAQSLVERPLFHVTRRPPVVAETVQSAPEQVSLVLTGVLKNDDVYIALLSLSNSNEVLRQRVGDRFSGWEIVDITPTTVTVINPDGEQQLIGLSSSN</sequence>
<organism evidence="2 3">
    <name type="scientific">Yoonia phaeophyticola</name>
    <dbReference type="NCBI Taxonomy" id="3137369"/>
    <lineage>
        <taxon>Bacteria</taxon>
        <taxon>Pseudomonadati</taxon>
        <taxon>Pseudomonadota</taxon>
        <taxon>Alphaproteobacteria</taxon>
        <taxon>Rhodobacterales</taxon>
        <taxon>Paracoccaceae</taxon>
        <taxon>Yoonia</taxon>
    </lineage>
</organism>
<dbReference type="RefSeq" id="WP_373636828.1">
    <property type="nucleotide sequence ID" value="NZ_CP150951.2"/>
</dbReference>
<evidence type="ECO:0000313" key="2">
    <source>
        <dbReference type="EMBL" id="XFO63068.1"/>
    </source>
</evidence>
<keyword evidence="3" id="KW-1185">Reference proteome</keyword>
<evidence type="ECO:0000256" key="1">
    <source>
        <dbReference type="SAM" id="Phobius"/>
    </source>
</evidence>
<evidence type="ECO:0000313" key="3">
    <source>
        <dbReference type="Proteomes" id="UP001440612"/>
    </source>
</evidence>
<protein>
    <recommendedName>
        <fullName evidence="4">General secretion pathway protein GspC</fullName>
    </recommendedName>
</protein>
<name>A0ABZ3IE11_9RHOB</name>
<keyword evidence="1" id="KW-0472">Membrane</keyword>
<proteinExistence type="predicted"/>
<gene>
    <name evidence="2" type="ORF">AABB29_20580</name>
</gene>
<keyword evidence="1" id="KW-1133">Transmembrane helix</keyword>
<accession>A0ABZ3IE11</accession>
<reference evidence="3" key="1">
    <citation type="submission" date="2024-04" db="EMBL/GenBank/DDBJ databases">
        <title>Phylogenomic analyses of a clade within the roseobacter group suggest taxonomic reassignments of species of the genera Aestuariivita, Citreicella, Loktanella, Nautella, Pelagibaca, Ruegeria, Thalassobius, Thiobacimonas and Tropicibacter, and the proposal o.</title>
        <authorList>
            <person name="Jeon C.O."/>
        </authorList>
    </citation>
    <scope>NUCLEOTIDE SEQUENCE [LARGE SCALE GENOMIC DNA]</scope>
    <source>
        <strain evidence="3">BS5-3</strain>
    </source>
</reference>
<evidence type="ECO:0008006" key="4">
    <source>
        <dbReference type="Google" id="ProtNLM"/>
    </source>
</evidence>
<keyword evidence="1" id="KW-0812">Transmembrane</keyword>
<feature type="transmembrane region" description="Helical" evidence="1">
    <location>
        <begin position="7"/>
        <end position="27"/>
    </location>
</feature>